<keyword evidence="2 11" id="KW-0808">Transferase</keyword>
<evidence type="ECO:0000256" key="1">
    <source>
        <dbReference type="ARBA" id="ARBA00001946"/>
    </source>
</evidence>
<protein>
    <submittedName>
        <fullName evidence="14">Polynucleotide adenylyltransferase</fullName>
    </submittedName>
</protein>
<organism evidence="14 15">
    <name type="scientific">Marinospirillum alkalitolerans</name>
    <dbReference type="NCBI Taxonomy" id="3123374"/>
    <lineage>
        <taxon>Bacteria</taxon>
        <taxon>Pseudomonadati</taxon>
        <taxon>Pseudomonadota</taxon>
        <taxon>Gammaproteobacteria</taxon>
        <taxon>Oceanospirillales</taxon>
        <taxon>Oceanospirillaceae</taxon>
        <taxon>Marinospirillum</taxon>
    </lineage>
</organism>
<dbReference type="Pfam" id="PF01743">
    <property type="entry name" value="PolyA_pol"/>
    <property type="match status" value="1"/>
</dbReference>
<comment type="caution">
    <text evidence="14">The sequence shown here is derived from an EMBL/GenBank/DDBJ whole genome shotgun (WGS) entry which is preliminary data.</text>
</comment>
<sequence length="376" mass="41968">MQIYLVGGAVRDRLLGLEVVDRDWVVVGATPQHMLAQGFLPVGQDFPVFLHPQTHEEYALARTERKSGRGYKGFQVYAQADVTLEEDLLRRDLTINAMAQTADGKLIDPYGGQRDCEQRWLRPVSAAFAEDPLRVLRLARFAARFADLGFRIHPEARALVAQLIEQGELAELTRERVAQEVQRAVMTNHPEVFFAQLDALGALSALSPDFAHYWQAHAALLTTRLQMAVSHHAKVETRLALLLYGQDPAELTQQQAIWGWPKAALALVAKMRTAAQHAIGHILTPENLIDLLDQLDAWRQPEPALHAVEVLSWIREDWPVKPIAQAYHLAAPLSAKAFVEAGLRGPAVGQALRQQRQEKVGEVLFAREDVKLSPSK</sequence>
<dbReference type="EMBL" id="JBANFI010000003">
    <property type="protein sequence ID" value="MFK7160480.1"/>
    <property type="molecule type" value="Genomic_DNA"/>
</dbReference>
<keyword evidence="9" id="KW-0460">Magnesium</keyword>
<dbReference type="InterPro" id="IPR050124">
    <property type="entry name" value="tRNA_CCA-adding_enzyme"/>
</dbReference>
<evidence type="ECO:0000256" key="8">
    <source>
        <dbReference type="ARBA" id="ARBA00022840"/>
    </source>
</evidence>
<evidence type="ECO:0000259" key="12">
    <source>
        <dbReference type="Pfam" id="PF01743"/>
    </source>
</evidence>
<dbReference type="PIRSF" id="PIRSF000813">
    <property type="entry name" value="CCA_bact"/>
    <property type="match status" value="1"/>
</dbReference>
<dbReference type="InterPro" id="IPR002646">
    <property type="entry name" value="PolA_pol_head_dom"/>
</dbReference>
<evidence type="ECO:0000256" key="11">
    <source>
        <dbReference type="RuleBase" id="RU003953"/>
    </source>
</evidence>
<name>A0ABW8PW22_9GAMM</name>
<evidence type="ECO:0000259" key="13">
    <source>
        <dbReference type="Pfam" id="PF12627"/>
    </source>
</evidence>
<dbReference type="Proteomes" id="UP001621714">
    <property type="component" value="Unassembled WGS sequence"/>
</dbReference>
<gene>
    <name evidence="14" type="ORF">V6U78_05460</name>
</gene>
<evidence type="ECO:0000256" key="4">
    <source>
        <dbReference type="ARBA" id="ARBA00022695"/>
    </source>
</evidence>
<reference evidence="14 15" key="1">
    <citation type="submission" date="2024-02" db="EMBL/GenBank/DDBJ databases">
        <title>Marinospirillum sp. MEB 164 isolated from Lonar lake sediment.</title>
        <authorList>
            <person name="Joshi A."/>
            <person name="Thite S."/>
        </authorList>
    </citation>
    <scope>NUCLEOTIDE SEQUENCE [LARGE SCALE GENOMIC DNA]</scope>
    <source>
        <strain evidence="14 15">MEB164</strain>
    </source>
</reference>
<evidence type="ECO:0000313" key="14">
    <source>
        <dbReference type="EMBL" id="MFK7160480.1"/>
    </source>
</evidence>
<dbReference type="RefSeq" id="WP_405338232.1">
    <property type="nucleotide sequence ID" value="NZ_JBANFI010000003.1"/>
</dbReference>
<evidence type="ECO:0000256" key="9">
    <source>
        <dbReference type="ARBA" id="ARBA00022842"/>
    </source>
</evidence>
<dbReference type="CDD" id="cd05398">
    <property type="entry name" value="NT_ClassII-CCAase"/>
    <property type="match status" value="1"/>
</dbReference>
<comment type="similarity">
    <text evidence="11">Belongs to the tRNA nucleotidyltransferase/poly(A) polymerase family.</text>
</comment>
<dbReference type="Pfam" id="PF12627">
    <property type="entry name" value="PolyA_pol_RNAbd"/>
    <property type="match status" value="1"/>
</dbReference>
<evidence type="ECO:0000256" key="2">
    <source>
        <dbReference type="ARBA" id="ARBA00022679"/>
    </source>
</evidence>
<keyword evidence="15" id="KW-1185">Reference proteome</keyword>
<dbReference type="PANTHER" id="PTHR47545:SF1">
    <property type="entry name" value="MULTIFUNCTIONAL CCA PROTEIN"/>
    <property type="match status" value="1"/>
</dbReference>
<keyword evidence="3" id="KW-0819">tRNA processing</keyword>
<evidence type="ECO:0000256" key="6">
    <source>
        <dbReference type="ARBA" id="ARBA00022741"/>
    </source>
</evidence>
<feature type="domain" description="tRNA nucleotidyltransferase/poly(A) polymerase RNA and SrmB- binding" evidence="13">
    <location>
        <begin position="149"/>
        <end position="211"/>
    </location>
</feature>
<dbReference type="InterPro" id="IPR032828">
    <property type="entry name" value="PolyA_RNA-bd"/>
</dbReference>
<dbReference type="Gene3D" id="3.30.460.10">
    <property type="entry name" value="Beta Polymerase, domain 2"/>
    <property type="match status" value="1"/>
</dbReference>
<keyword evidence="5" id="KW-0479">Metal-binding</keyword>
<dbReference type="PANTHER" id="PTHR47545">
    <property type="entry name" value="MULTIFUNCTIONAL CCA PROTEIN"/>
    <property type="match status" value="1"/>
</dbReference>
<keyword evidence="8" id="KW-0067">ATP-binding</keyword>
<dbReference type="SUPFAM" id="SSF81301">
    <property type="entry name" value="Nucleotidyltransferase"/>
    <property type="match status" value="1"/>
</dbReference>
<dbReference type="GO" id="GO:0016779">
    <property type="term" value="F:nucleotidyltransferase activity"/>
    <property type="evidence" value="ECO:0007669"/>
    <property type="project" value="UniProtKB-KW"/>
</dbReference>
<comment type="cofactor">
    <cofactor evidence="1">
        <name>Mg(2+)</name>
        <dbReference type="ChEBI" id="CHEBI:18420"/>
    </cofactor>
</comment>
<evidence type="ECO:0000256" key="5">
    <source>
        <dbReference type="ARBA" id="ARBA00022723"/>
    </source>
</evidence>
<keyword evidence="10 11" id="KW-0694">RNA-binding</keyword>
<evidence type="ECO:0000256" key="7">
    <source>
        <dbReference type="ARBA" id="ARBA00022800"/>
    </source>
</evidence>
<evidence type="ECO:0000313" key="15">
    <source>
        <dbReference type="Proteomes" id="UP001621714"/>
    </source>
</evidence>
<dbReference type="InterPro" id="IPR012006">
    <property type="entry name" value="CCA_bact"/>
</dbReference>
<keyword evidence="7" id="KW-0692">RNA repair</keyword>
<dbReference type="SUPFAM" id="SSF81891">
    <property type="entry name" value="Poly A polymerase C-terminal region-like"/>
    <property type="match status" value="1"/>
</dbReference>
<evidence type="ECO:0000256" key="10">
    <source>
        <dbReference type="ARBA" id="ARBA00022884"/>
    </source>
</evidence>
<evidence type="ECO:0000256" key="3">
    <source>
        <dbReference type="ARBA" id="ARBA00022694"/>
    </source>
</evidence>
<dbReference type="Gene3D" id="1.10.3090.10">
    <property type="entry name" value="cca-adding enzyme, domain 2"/>
    <property type="match status" value="1"/>
</dbReference>
<keyword evidence="4 14" id="KW-0548">Nucleotidyltransferase</keyword>
<feature type="domain" description="Poly A polymerase head" evidence="12">
    <location>
        <begin position="3"/>
        <end position="122"/>
    </location>
</feature>
<accession>A0ABW8PW22</accession>
<dbReference type="InterPro" id="IPR043519">
    <property type="entry name" value="NT_sf"/>
</dbReference>
<keyword evidence="6" id="KW-0547">Nucleotide-binding</keyword>
<proteinExistence type="inferred from homology"/>